<protein>
    <submittedName>
        <fullName evidence="1">Uncharacterized protein</fullName>
    </submittedName>
</protein>
<evidence type="ECO:0000313" key="2">
    <source>
        <dbReference type="Proteomes" id="UP001303046"/>
    </source>
</evidence>
<sequence>MIAPTTVFPLPKAAWIAELSRRPQCYGFALLRRKSDVAIMYRDNHVLSYRGCRPFFSAIKATKCGRAIYSIHDGESYRLSASSKCFVYGVSSSRCLRQTDFDVEEDALVNGAEVFVSGTLYRTIVPTAESTTILKFLDCESKSARLNTVRVRVLALTIHMATGRLPVHPALVVISVKTKWTRDGKI</sequence>
<reference evidence="1 2" key="1">
    <citation type="submission" date="2023-08" db="EMBL/GenBank/DDBJ databases">
        <title>A Necator americanus chromosomal reference genome.</title>
        <authorList>
            <person name="Ilik V."/>
            <person name="Petrzelkova K.J."/>
            <person name="Pardy F."/>
            <person name="Fuh T."/>
            <person name="Niatou-Singa F.S."/>
            <person name="Gouil Q."/>
            <person name="Baker L."/>
            <person name="Ritchie M.E."/>
            <person name="Jex A.R."/>
            <person name="Gazzola D."/>
            <person name="Li H."/>
            <person name="Toshio Fujiwara R."/>
            <person name="Zhan B."/>
            <person name="Aroian R.V."/>
            <person name="Pafco B."/>
            <person name="Schwarz E.M."/>
        </authorList>
    </citation>
    <scope>NUCLEOTIDE SEQUENCE [LARGE SCALE GENOMIC DNA]</scope>
    <source>
        <strain evidence="1 2">Aroian</strain>
        <tissue evidence="1">Whole animal</tissue>
    </source>
</reference>
<organism evidence="1 2">
    <name type="scientific">Necator americanus</name>
    <name type="common">Human hookworm</name>
    <dbReference type="NCBI Taxonomy" id="51031"/>
    <lineage>
        <taxon>Eukaryota</taxon>
        <taxon>Metazoa</taxon>
        <taxon>Ecdysozoa</taxon>
        <taxon>Nematoda</taxon>
        <taxon>Chromadorea</taxon>
        <taxon>Rhabditida</taxon>
        <taxon>Rhabditina</taxon>
        <taxon>Rhabditomorpha</taxon>
        <taxon>Strongyloidea</taxon>
        <taxon>Ancylostomatidae</taxon>
        <taxon>Bunostominae</taxon>
        <taxon>Necator</taxon>
    </lineage>
</organism>
<name>A0ABR1ENI4_NECAM</name>
<accession>A0ABR1ENI4</accession>
<evidence type="ECO:0000313" key="1">
    <source>
        <dbReference type="EMBL" id="KAK6764179.1"/>
    </source>
</evidence>
<dbReference type="EMBL" id="JAVFWL010000006">
    <property type="protein sequence ID" value="KAK6764179.1"/>
    <property type="molecule type" value="Genomic_DNA"/>
</dbReference>
<gene>
    <name evidence="1" type="primary">Necator_chrX.g24649</name>
    <name evidence="1" type="ORF">RB195_024484</name>
</gene>
<proteinExistence type="predicted"/>
<comment type="caution">
    <text evidence="1">The sequence shown here is derived from an EMBL/GenBank/DDBJ whole genome shotgun (WGS) entry which is preliminary data.</text>
</comment>
<keyword evidence="2" id="KW-1185">Reference proteome</keyword>
<dbReference type="Proteomes" id="UP001303046">
    <property type="component" value="Unassembled WGS sequence"/>
</dbReference>